<gene>
    <name evidence="1" type="ORF">LB941_08425</name>
</gene>
<dbReference type="Proteomes" id="UP001139006">
    <property type="component" value="Unassembled WGS sequence"/>
</dbReference>
<evidence type="ECO:0000313" key="1">
    <source>
        <dbReference type="EMBL" id="MCP0887358.1"/>
    </source>
</evidence>
<accession>A0A9X2FPQ2</accession>
<keyword evidence="1" id="KW-0808">Transferase</keyword>
<dbReference type="PANTHER" id="PTHR43460:SF1">
    <property type="entry name" value="METHYLTRANSFERASE TYPE 11 DOMAIN-CONTAINING PROTEIN"/>
    <property type="match status" value="1"/>
</dbReference>
<dbReference type="PANTHER" id="PTHR43460">
    <property type="entry name" value="METHYLTRANSFERASE"/>
    <property type="match status" value="1"/>
</dbReference>
<dbReference type="GO" id="GO:0008168">
    <property type="term" value="F:methyltransferase activity"/>
    <property type="evidence" value="ECO:0007669"/>
    <property type="project" value="UniProtKB-KW"/>
</dbReference>
<evidence type="ECO:0000313" key="2">
    <source>
        <dbReference type="Proteomes" id="UP001139006"/>
    </source>
</evidence>
<dbReference type="InterPro" id="IPR029063">
    <property type="entry name" value="SAM-dependent_MTases_sf"/>
</dbReference>
<keyword evidence="2" id="KW-1185">Reference proteome</keyword>
<organism evidence="1 2">
    <name type="scientific">Ligilactobacillus ubinensis</name>
    <dbReference type="NCBI Taxonomy" id="2876789"/>
    <lineage>
        <taxon>Bacteria</taxon>
        <taxon>Bacillati</taxon>
        <taxon>Bacillota</taxon>
        <taxon>Bacilli</taxon>
        <taxon>Lactobacillales</taxon>
        <taxon>Lactobacillaceae</taxon>
        <taxon>Ligilactobacillus</taxon>
    </lineage>
</organism>
<keyword evidence="1" id="KW-0489">Methyltransferase</keyword>
<dbReference type="InterPro" id="IPR052939">
    <property type="entry name" value="23S_rRNA_MeTrnsfrase_RlmA"/>
</dbReference>
<name>A0A9X2FPQ2_9LACO</name>
<reference evidence="1 2" key="1">
    <citation type="journal article" date="2023" name="Int. J. Syst. Evol. Microbiol.">
        <title>Ligilactobacillus ubinensis sp. nov., a novel species isolated from the wild ferment of a durian fruit (Durio zibethinus).</title>
        <authorList>
            <person name="Heng Y.C."/>
            <person name="Menon N."/>
            <person name="Chen B."/>
            <person name="Loo B.Z.L."/>
            <person name="Wong G.W.J."/>
            <person name="Lim A.C.H."/>
            <person name="Silvaraju S."/>
            <person name="Kittelmann S."/>
        </authorList>
    </citation>
    <scope>NUCLEOTIDE SEQUENCE [LARGE SCALE GENOMIC DNA]</scope>
    <source>
        <strain evidence="1 2">WILCCON 0076</strain>
    </source>
</reference>
<dbReference type="GO" id="GO:0032259">
    <property type="term" value="P:methylation"/>
    <property type="evidence" value="ECO:0007669"/>
    <property type="project" value="UniProtKB-KW"/>
</dbReference>
<dbReference type="SUPFAM" id="SSF53335">
    <property type="entry name" value="S-adenosyl-L-methionine-dependent methyltransferases"/>
    <property type="match status" value="1"/>
</dbReference>
<dbReference type="Gene3D" id="3.40.50.150">
    <property type="entry name" value="Vaccinia Virus protein VP39"/>
    <property type="match status" value="1"/>
</dbReference>
<protein>
    <submittedName>
        <fullName evidence="1">Class I SAM-dependent methyltransferase</fullName>
    </submittedName>
</protein>
<comment type="caution">
    <text evidence="1">The sequence shown here is derived from an EMBL/GenBank/DDBJ whole genome shotgun (WGS) entry which is preliminary data.</text>
</comment>
<dbReference type="AlphaFoldDB" id="A0A9X2FPQ2"/>
<proteinExistence type="predicted"/>
<dbReference type="EMBL" id="JAIULA010000016">
    <property type="protein sequence ID" value="MCP0887358.1"/>
    <property type="molecule type" value="Genomic_DNA"/>
</dbReference>
<sequence length="251" mass="28952">MENDLKLLWEKEAQLDMHGWNFDHLKGRWLNKEMPWDYRKIVLKYLKQDASLLDMATGGGELLLSFKHNTARTSVTESWLPNIKVIKERLLPLGIKIYPTKTEEELPIKDDSVDFITNSHAAFNAASVYKKLHTGGFFITEQVGATNNFSLSRYLDESYTPPYPESTLLNSIINLKSAGFEILLAKQSFPELIFFDVGAVVYYATVIPWEFKNFNVDQCFDKLLNLQKLIDANQYISTNEDRFIIVARKRA</sequence>